<protein>
    <submittedName>
        <fullName evidence="2">Uncharacterized protein</fullName>
    </submittedName>
</protein>
<dbReference type="Proteomes" id="UP001327957">
    <property type="component" value="Unassembled WGS sequence"/>
</dbReference>
<feature type="region of interest" description="Disordered" evidence="1">
    <location>
        <begin position="1"/>
        <end position="60"/>
    </location>
</feature>
<name>A0AAV9TN08_9PEZI</name>
<dbReference type="AlphaFoldDB" id="A0AAV9TN08"/>
<evidence type="ECO:0000313" key="3">
    <source>
        <dbReference type="Proteomes" id="UP001327957"/>
    </source>
</evidence>
<evidence type="ECO:0000256" key="1">
    <source>
        <dbReference type="SAM" id="MobiDB-lite"/>
    </source>
</evidence>
<reference evidence="2 3" key="1">
    <citation type="submission" date="2023-04" db="EMBL/GenBank/DDBJ databases">
        <title>Colletotrichum tabacum stain YC1 causing leaf anthracnose on Nicotiana tabacum(L.) cv.</title>
        <authorList>
            <person name="Ji Z."/>
            <person name="Wang M."/>
            <person name="Zhang J."/>
            <person name="Wang N."/>
            <person name="Zhou Z."/>
        </authorList>
    </citation>
    <scope>NUCLEOTIDE SEQUENCE [LARGE SCALE GENOMIC DNA]</scope>
    <source>
        <strain evidence="2 3">YC1</strain>
    </source>
</reference>
<feature type="compositionally biased region" description="Pro residues" evidence="1">
    <location>
        <begin position="37"/>
        <end position="47"/>
    </location>
</feature>
<organism evidence="2 3">
    <name type="scientific">Colletotrichum tabaci</name>
    <dbReference type="NCBI Taxonomy" id="1209068"/>
    <lineage>
        <taxon>Eukaryota</taxon>
        <taxon>Fungi</taxon>
        <taxon>Dikarya</taxon>
        <taxon>Ascomycota</taxon>
        <taxon>Pezizomycotina</taxon>
        <taxon>Sordariomycetes</taxon>
        <taxon>Hypocreomycetidae</taxon>
        <taxon>Glomerellales</taxon>
        <taxon>Glomerellaceae</taxon>
        <taxon>Colletotrichum</taxon>
        <taxon>Colletotrichum destructivum species complex</taxon>
    </lineage>
</organism>
<proteinExistence type="predicted"/>
<dbReference type="EMBL" id="JASAOK010000018">
    <property type="protein sequence ID" value="KAK6222489.1"/>
    <property type="molecule type" value="Genomic_DNA"/>
</dbReference>
<feature type="compositionally biased region" description="Low complexity" evidence="1">
    <location>
        <begin position="48"/>
        <end position="57"/>
    </location>
</feature>
<accession>A0AAV9TN08</accession>
<keyword evidence="3" id="KW-1185">Reference proteome</keyword>
<comment type="caution">
    <text evidence="2">The sequence shown here is derived from an EMBL/GenBank/DDBJ whole genome shotgun (WGS) entry which is preliminary data.</text>
</comment>
<sequence length="285" mass="31419">MDATRDRDGYWDPPPPYPGHEVSEDEARPSSEAPRQPLSPDPSPGPSSIPVSSPTSSTAESLLSRIVRGYRLDDGRRNYNLGPSVDHPLLRVCTSDTPRFMRTFYKTESAPIGLRTVVTEVVATVEEELCPTRKSHTLITLHNALDDRGEKTRVYMHTLVGFGGRERSAVAFQIEINGSLEMFQWRPSHGNEVRMVAGWASGWKLVRMGPPFRSNSRGASKKRGKGFAGDGKEVVAVIATTMSSTRDFTFAFMGSGLDGSMGGAWVMTAVASGVWTWWETATRYF</sequence>
<gene>
    <name evidence="2" type="ORF">QIS74_04191</name>
</gene>
<evidence type="ECO:0000313" key="2">
    <source>
        <dbReference type="EMBL" id="KAK6222489.1"/>
    </source>
</evidence>
<feature type="compositionally biased region" description="Basic and acidic residues" evidence="1">
    <location>
        <begin position="1"/>
        <end position="10"/>
    </location>
</feature>